<dbReference type="Proteomes" id="UP000787322">
    <property type="component" value="Unassembled WGS sequence"/>
</dbReference>
<dbReference type="PANTHER" id="PTHR11409:SF43">
    <property type="entry name" value="ADENOSINE DEAMINASE"/>
    <property type="match status" value="1"/>
</dbReference>
<dbReference type="Gene3D" id="3.20.20.140">
    <property type="entry name" value="Metal-dependent hydrolases"/>
    <property type="match status" value="1"/>
</dbReference>
<name>A0A9D5X287_9ACTN</name>
<evidence type="ECO:0000256" key="1">
    <source>
        <dbReference type="ARBA" id="ARBA00001947"/>
    </source>
</evidence>
<keyword evidence="5 8" id="KW-0378">Hydrolase</keyword>
<sequence>MSSCALIDLHVHLDGSIPLPAAAQLAADAGLDFSLAELQEKMQVPAHCQDLNQYLATFELPLKLMQSAQGIRTVAKAFHEQLDAEGILYAEPRFAPGSLTAGGLSQQEVLEAALAGRADFYAEHPQSALHTAYIICAMRGTGEELKHKNEESIDLAAAYLGNGVVAADLAGAEALFATENFSSLFAEAQRKDVPFTIHAGEAAGPESIKAALRLGAQRIGHGVRSLEDAGVIQDLKAANVALEICPTSNLQTRIFESIECFPLEQLLDAGLTVTINTDNMTVSNTTLSREFELLQQHCGLDKNTARELAENAARAVFGDSSEKDRLLAHLRQQ</sequence>
<evidence type="ECO:0000256" key="2">
    <source>
        <dbReference type="ARBA" id="ARBA00006676"/>
    </source>
</evidence>
<dbReference type="GO" id="GO:0046872">
    <property type="term" value="F:metal ion binding"/>
    <property type="evidence" value="ECO:0007669"/>
    <property type="project" value="UniProtKB-KW"/>
</dbReference>
<gene>
    <name evidence="8" type="primary">add</name>
    <name evidence="8" type="ORF">HXK24_00050</name>
</gene>
<evidence type="ECO:0000313" key="9">
    <source>
        <dbReference type="Proteomes" id="UP000787322"/>
    </source>
</evidence>
<evidence type="ECO:0000259" key="7">
    <source>
        <dbReference type="Pfam" id="PF00962"/>
    </source>
</evidence>
<protein>
    <recommendedName>
        <fullName evidence="3">adenosine deaminase</fullName>
        <ecNumber evidence="3">3.5.4.4</ecNumber>
    </recommendedName>
</protein>
<evidence type="ECO:0000256" key="3">
    <source>
        <dbReference type="ARBA" id="ARBA00012784"/>
    </source>
</evidence>
<dbReference type="EC" id="3.5.4.4" evidence="3"/>
<dbReference type="GO" id="GO:0006154">
    <property type="term" value="P:adenosine catabolic process"/>
    <property type="evidence" value="ECO:0007669"/>
    <property type="project" value="TreeGrafter"/>
</dbReference>
<comment type="cofactor">
    <cofactor evidence="1">
        <name>Zn(2+)</name>
        <dbReference type="ChEBI" id="CHEBI:29105"/>
    </cofactor>
</comment>
<keyword evidence="6" id="KW-0862">Zinc</keyword>
<evidence type="ECO:0000256" key="6">
    <source>
        <dbReference type="ARBA" id="ARBA00022833"/>
    </source>
</evidence>
<evidence type="ECO:0000313" key="8">
    <source>
        <dbReference type="EMBL" id="MBF4802214.1"/>
    </source>
</evidence>
<dbReference type="InterPro" id="IPR006330">
    <property type="entry name" value="Ado/ade_deaminase"/>
</dbReference>
<dbReference type="NCBIfam" id="TIGR01430">
    <property type="entry name" value="aden_deam"/>
    <property type="match status" value="1"/>
</dbReference>
<evidence type="ECO:0000256" key="4">
    <source>
        <dbReference type="ARBA" id="ARBA00022723"/>
    </source>
</evidence>
<dbReference type="PANTHER" id="PTHR11409">
    <property type="entry name" value="ADENOSINE DEAMINASE"/>
    <property type="match status" value="1"/>
</dbReference>
<comment type="caution">
    <text evidence="8">The sequence shown here is derived from an EMBL/GenBank/DDBJ whole genome shotgun (WGS) entry which is preliminary data.</text>
</comment>
<proteinExistence type="inferred from homology"/>
<dbReference type="SUPFAM" id="SSF51556">
    <property type="entry name" value="Metallo-dependent hydrolases"/>
    <property type="match status" value="1"/>
</dbReference>
<comment type="similarity">
    <text evidence="2">Belongs to the metallo-dependent hydrolases superfamily. Adenosine and AMP deaminases family.</text>
</comment>
<keyword evidence="4" id="KW-0479">Metal-binding</keyword>
<dbReference type="InterPro" id="IPR001365">
    <property type="entry name" value="A_deaminase_dom"/>
</dbReference>
<dbReference type="AlphaFoldDB" id="A0A9D5X287"/>
<dbReference type="GO" id="GO:0005829">
    <property type="term" value="C:cytosol"/>
    <property type="evidence" value="ECO:0007669"/>
    <property type="project" value="TreeGrafter"/>
</dbReference>
<dbReference type="GO" id="GO:0046103">
    <property type="term" value="P:inosine biosynthetic process"/>
    <property type="evidence" value="ECO:0007669"/>
    <property type="project" value="TreeGrafter"/>
</dbReference>
<feature type="domain" description="Adenosine deaminase" evidence="7">
    <location>
        <begin position="7"/>
        <end position="330"/>
    </location>
</feature>
<dbReference type="Pfam" id="PF00962">
    <property type="entry name" value="A_deaminase"/>
    <property type="match status" value="1"/>
</dbReference>
<dbReference type="GO" id="GO:0043103">
    <property type="term" value="P:hypoxanthine salvage"/>
    <property type="evidence" value="ECO:0007669"/>
    <property type="project" value="TreeGrafter"/>
</dbReference>
<accession>A0A9D5X287</accession>
<reference evidence="8" key="1">
    <citation type="submission" date="2020-04" db="EMBL/GenBank/DDBJ databases">
        <title>Deep metagenomics examines the oral microbiome during advanced dental caries in children, revealing novel taxa and co-occurrences with host molecules.</title>
        <authorList>
            <person name="Baker J.L."/>
            <person name="Morton J.T."/>
            <person name="Dinis M."/>
            <person name="Alvarez R."/>
            <person name="Tran N.C."/>
            <person name="Knight R."/>
            <person name="Edlund A."/>
        </authorList>
    </citation>
    <scope>NUCLEOTIDE SEQUENCE</scope>
    <source>
        <strain evidence="8">JCVI_3_bin.11</strain>
    </source>
</reference>
<dbReference type="EMBL" id="JABZGU010000001">
    <property type="protein sequence ID" value="MBF4802214.1"/>
    <property type="molecule type" value="Genomic_DNA"/>
</dbReference>
<evidence type="ECO:0000256" key="5">
    <source>
        <dbReference type="ARBA" id="ARBA00022801"/>
    </source>
</evidence>
<dbReference type="InterPro" id="IPR032466">
    <property type="entry name" value="Metal_Hydrolase"/>
</dbReference>
<dbReference type="GO" id="GO:0004000">
    <property type="term" value="F:adenosine deaminase activity"/>
    <property type="evidence" value="ECO:0007669"/>
    <property type="project" value="UniProtKB-ARBA"/>
</dbReference>
<organism evidence="8 9">
    <name type="scientific">Lancefieldella parvula</name>
    <dbReference type="NCBI Taxonomy" id="1382"/>
    <lineage>
        <taxon>Bacteria</taxon>
        <taxon>Bacillati</taxon>
        <taxon>Actinomycetota</taxon>
        <taxon>Coriobacteriia</taxon>
        <taxon>Coriobacteriales</taxon>
        <taxon>Atopobiaceae</taxon>
        <taxon>Lancefieldella</taxon>
    </lineage>
</organism>